<dbReference type="RefSeq" id="WP_303685464.1">
    <property type="nucleotide sequence ID" value="NZ_CAJXYO010000027.1"/>
</dbReference>
<evidence type="ECO:0000313" key="2">
    <source>
        <dbReference type="EMBL" id="OUS21582.1"/>
    </source>
</evidence>
<dbReference type="EMBL" id="MAAX01000014">
    <property type="protein sequence ID" value="OUS21582.1"/>
    <property type="molecule type" value="Genomic_DNA"/>
</dbReference>
<organism evidence="2 3">
    <name type="scientific">Nonlabens dokdonensis</name>
    <dbReference type="NCBI Taxonomy" id="328515"/>
    <lineage>
        <taxon>Bacteria</taxon>
        <taxon>Pseudomonadati</taxon>
        <taxon>Bacteroidota</taxon>
        <taxon>Flavobacteriia</taxon>
        <taxon>Flavobacteriales</taxon>
        <taxon>Flavobacteriaceae</taxon>
        <taxon>Nonlabens</taxon>
    </lineage>
</organism>
<keyword evidence="1" id="KW-0472">Membrane</keyword>
<feature type="transmembrane region" description="Helical" evidence="1">
    <location>
        <begin position="5"/>
        <end position="21"/>
    </location>
</feature>
<keyword evidence="1" id="KW-1133">Transmembrane helix</keyword>
<dbReference type="Proteomes" id="UP000196102">
    <property type="component" value="Unassembled WGS sequence"/>
</dbReference>
<keyword evidence="1" id="KW-0812">Transmembrane</keyword>
<sequence length="111" mass="12674">MKNLFNLNVLLLLIWVLTIIIDPVYSFLGFVIHGFIQVGMSLVMIFNNNYKKEIKQLSIIHFIGSIVACCLIFTIGIHLKTGLFVIGLLMAIILFFFSIYSTYRCKPPINT</sequence>
<proteinExistence type="predicted"/>
<feature type="transmembrane region" description="Helical" evidence="1">
    <location>
        <begin position="83"/>
        <end position="103"/>
    </location>
</feature>
<protein>
    <submittedName>
        <fullName evidence="2">Uncharacterized protein</fullName>
    </submittedName>
</protein>
<evidence type="ECO:0000313" key="3">
    <source>
        <dbReference type="Proteomes" id="UP000196102"/>
    </source>
</evidence>
<name>A0A1Z8BG79_9FLAO</name>
<comment type="caution">
    <text evidence="2">The sequence shown here is derived from an EMBL/GenBank/DDBJ whole genome shotgun (WGS) entry which is preliminary data.</text>
</comment>
<gene>
    <name evidence="2" type="ORF">A9Q93_00745</name>
</gene>
<dbReference type="AlphaFoldDB" id="A0A1Z8BG79"/>
<evidence type="ECO:0000256" key="1">
    <source>
        <dbReference type="SAM" id="Phobius"/>
    </source>
</evidence>
<reference evidence="3" key="1">
    <citation type="journal article" date="2017" name="Proc. Natl. Acad. Sci. U.S.A.">
        <title>Simulation of Deepwater Horizon oil plume reveals substrate specialization within a complex community of hydrocarbon-degraders.</title>
        <authorList>
            <person name="Hu P."/>
            <person name="Dubinsky E.A."/>
            <person name="Probst A.J."/>
            <person name="Wang J."/>
            <person name="Sieber C.M.K."/>
            <person name="Tom L.M."/>
            <person name="Gardinali P."/>
            <person name="Banfield J.F."/>
            <person name="Atlas R.M."/>
            <person name="Andersen G.L."/>
        </authorList>
    </citation>
    <scope>NUCLEOTIDE SEQUENCE [LARGE SCALE GENOMIC DNA]</scope>
</reference>
<feature type="transmembrane region" description="Helical" evidence="1">
    <location>
        <begin position="27"/>
        <end position="46"/>
    </location>
</feature>
<accession>A0A1Z8BG79</accession>
<feature type="transmembrane region" description="Helical" evidence="1">
    <location>
        <begin position="58"/>
        <end position="77"/>
    </location>
</feature>